<organism evidence="2 3">
    <name type="scientific">Halocaridina rubra</name>
    <name type="common">Hawaiian red shrimp</name>
    <dbReference type="NCBI Taxonomy" id="373956"/>
    <lineage>
        <taxon>Eukaryota</taxon>
        <taxon>Metazoa</taxon>
        <taxon>Ecdysozoa</taxon>
        <taxon>Arthropoda</taxon>
        <taxon>Crustacea</taxon>
        <taxon>Multicrustacea</taxon>
        <taxon>Malacostraca</taxon>
        <taxon>Eumalacostraca</taxon>
        <taxon>Eucarida</taxon>
        <taxon>Decapoda</taxon>
        <taxon>Pleocyemata</taxon>
        <taxon>Caridea</taxon>
        <taxon>Atyoidea</taxon>
        <taxon>Atyidae</taxon>
        <taxon>Halocaridina</taxon>
    </lineage>
</organism>
<evidence type="ECO:0000259" key="1">
    <source>
        <dbReference type="Pfam" id="PF10491"/>
    </source>
</evidence>
<dbReference type="AlphaFoldDB" id="A0AAN8XQ85"/>
<protein>
    <recommendedName>
        <fullName evidence="1">Nuclear respiratory factor 1 NLS/DNA-binding dimerisation domain-containing protein</fullName>
    </recommendedName>
</protein>
<accession>A0AAN8XQ85</accession>
<proteinExistence type="predicted"/>
<dbReference type="Pfam" id="PF10491">
    <property type="entry name" value="Nrf1_DNA-bind"/>
    <property type="match status" value="1"/>
</dbReference>
<name>A0AAN8XQ85_HALRR</name>
<comment type="caution">
    <text evidence="2">The sequence shown here is derived from an EMBL/GenBank/DDBJ whole genome shotgun (WGS) entry which is preliminary data.</text>
</comment>
<dbReference type="InterPro" id="IPR019525">
    <property type="entry name" value="Nrf1_NLS/DNA-bd_dimer"/>
</dbReference>
<reference evidence="2 3" key="1">
    <citation type="submission" date="2023-11" db="EMBL/GenBank/DDBJ databases">
        <title>Halocaridina rubra genome assembly.</title>
        <authorList>
            <person name="Smith C."/>
        </authorList>
    </citation>
    <scope>NUCLEOTIDE SEQUENCE [LARGE SCALE GENOMIC DNA]</scope>
    <source>
        <strain evidence="2">EP-1</strain>
        <tissue evidence="2">Whole</tissue>
    </source>
</reference>
<evidence type="ECO:0000313" key="2">
    <source>
        <dbReference type="EMBL" id="KAK7082220.1"/>
    </source>
</evidence>
<gene>
    <name evidence="2" type="ORF">SK128_025267</name>
</gene>
<evidence type="ECO:0000313" key="3">
    <source>
        <dbReference type="Proteomes" id="UP001381693"/>
    </source>
</evidence>
<sequence>MVINMDTERLDAVEPPPSGTGVMVSNLPLLFTRGFPSSLHSMKLDELEDFVPFMVRCSLGEENPVPWSQLPRPSWWPRKLPFRIPSANSPAAKRLALLIAHVNGGGGGLVATSCLTTLYIPVCQQSFSNQPLLA</sequence>
<keyword evidence="3" id="KW-1185">Reference proteome</keyword>
<dbReference type="EMBL" id="JAXCGZ010004133">
    <property type="protein sequence ID" value="KAK7082220.1"/>
    <property type="molecule type" value="Genomic_DNA"/>
</dbReference>
<dbReference type="Proteomes" id="UP001381693">
    <property type="component" value="Unassembled WGS sequence"/>
</dbReference>
<feature type="domain" description="Nuclear respiratory factor 1 NLS/DNA-binding dimerisation" evidence="1">
    <location>
        <begin position="4"/>
        <end position="83"/>
    </location>
</feature>